<keyword evidence="2" id="KW-1185">Reference proteome</keyword>
<protein>
    <submittedName>
        <fullName evidence="1">Uncharacterized protein</fullName>
    </submittedName>
</protein>
<dbReference type="Proteomes" id="UP001175227">
    <property type="component" value="Unassembled WGS sequence"/>
</dbReference>
<sequence>MSAILSEHGQRPRLVDDLIPVILENSNSWWPQDLLSLSTVSFSWLHAIRKRLYAVPVLLSYHSCSLLAETLQRNDHLLGMVKGIDIRPLRTGWPECGRPSMKQMASVRFILGLEGLECVTLGGELAVSAHRYLNAMSHPHCVRRLWVDGSLQKESLHSPPSLEWDEGLAFKFARLENLQLSNLDLDIVFPSVPYPLRVTSLVLDTVRITNGHLIHLLHETSSLTQLWVTTERSGDFHEQIRPMLDLHPIAELHYEMQCDDPLPFDPSSFESPVHISLSRLCLIDTPVCPATLQSIEAVLSNIGGARCDWEKQSNHGRRVGYVRELDNIVYSSGAWSAQRNELPSVSAVVSFDRNTGAKRIISSRHSFVVHWV</sequence>
<accession>A0AA39U8E5</accession>
<reference evidence="1" key="1">
    <citation type="submission" date="2023-06" db="EMBL/GenBank/DDBJ databases">
        <authorList>
            <consortium name="Lawrence Berkeley National Laboratory"/>
            <person name="Ahrendt S."/>
            <person name="Sahu N."/>
            <person name="Indic B."/>
            <person name="Wong-Bajracharya J."/>
            <person name="Merenyi Z."/>
            <person name="Ke H.-M."/>
            <person name="Monk M."/>
            <person name="Kocsube S."/>
            <person name="Drula E."/>
            <person name="Lipzen A."/>
            <person name="Balint B."/>
            <person name="Henrissat B."/>
            <person name="Andreopoulos B."/>
            <person name="Martin F.M."/>
            <person name="Harder C.B."/>
            <person name="Rigling D."/>
            <person name="Ford K.L."/>
            <person name="Foster G.D."/>
            <person name="Pangilinan J."/>
            <person name="Papanicolaou A."/>
            <person name="Barry K."/>
            <person name="LaButti K."/>
            <person name="Viragh M."/>
            <person name="Koriabine M."/>
            <person name="Yan M."/>
            <person name="Riley R."/>
            <person name="Champramary S."/>
            <person name="Plett K.L."/>
            <person name="Tsai I.J."/>
            <person name="Slot J."/>
            <person name="Sipos G."/>
            <person name="Plett J."/>
            <person name="Nagy L.G."/>
            <person name="Grigoriev I.V."/>
        </authorList>
    </citation>
    <scope>NUCLEOTIDE SEQUENCE</scope>
    <source>
        <strain evidence="1">ICMP 16352</strain>
    </source>
</reference>
<proteinExistence type="predicted"/>
<evidence type="ECO:0000313" key="1">
    <source>
        <dbReference type="EMBL" id="KAK0473174.1"/>
    </source>
</evidence>
<dbReference type="AlphaFoldDB" id="A0AA39U8E5"/>
<dbReference type="EMBL" id="JAUEPR010000034">
    <property type="protein sequence ID" value="KAK0473174.1"/>
    <property type="molecule type" value="Genomic_DNA"/>
</dbReference>
<comment type="caution">
    <text evidence="1">The sequence shown here is derived from an EMBL/GenBank/DDBJ whole genome shotgun (WGS) entry which is preliminary data.</text>
</comment>
<gene>
    <name evidence="1" type="ORF">IW261DRAFT_1504737</name>
</gene>
<feature type="non-terminal residue" evidence="1">
    <location>
        <position position="372"/>
    </location>
</feature>
<organism evidence="1 2">
    <name type="scientific">Armillaria novae-zelandiae</name>
    <dbReference type="NCBI Taxonomy" id="153914"/>
    <lineage>
        <taxon>Eukaryota</taxon>
        <taxon>Fungi</taxon>
        <taxon>Dikarya</taxon>
        <taxon>Basidiomycota</taxon>
        <taxon>Agaricomycotina</taxon>
        <taxon>Agaricomycetes</taxon>
        <taxon>Agaricomycetidae</taxon>
        <taxon>Agaricales</taxon>
        <taxon>Marasmiineae</taxon>
        <taxon>Physalacriaceae</taxon>
        <taxon>Armillaria</taxon>
    </lineage>
</organism>
<name>A0AA39U8E5_9AGAR</name>
<evidence type="ECO:0000313" key="2">
    <source>
        <dbReference type="Proteomes" id="UP001175227"/>
    </source>
</evidence>